<dbReference type="SUPFAM" id="SSF103473">
    <property type="entry name" value="MFS general substrate transporter"/>
    <property type="match status" value="1"/>
</dbReference>
<sequence>MECSKDNNADLEELNLDEHCGCQSYTCCVKRRRYPVKYLQQFATPKWALALLCCLGFLQGFVISGLVNVVITTIEKRFGLSSAESGLVVSSYNIASCLAIPIVTYIGGKGHKPLWIGWGMILMGIGCVVFTLPHFTSAPYHVNETTNPSINMLCVANETLLSTVEDLNFYKYIFILSQIINGVGTTALYTIGMTYLDENVTTKQSSMYHGIYLAVAVALGPAAGYMLGGVTLKMYTEVGQRPDLSQTDAAWVGAWWFGFLICGVLIFIFSIPLLMFPKIMPNTEEVRENRSNEMHRDALAQSAAADSKFGTRLKDVPKSCLVLLRNPAFIFVALANAVDFGLVAGFAAFTPKYLESVFDLNPTDAAFYLGVAVVVGGALGNILGGLIVSKGNLKVPGMMRLCILSTLAGLALSFIYFLSCDNTAFAGATVPYTNSTKTSSTEFASKCNSQCNCLNDAYSPVCGSDGVTYFSPCFAGCSQSINGTYTDCSCIEMGTATPEKCKNANCGSLAVFLIAFFFLFFFTILCWTPALQIVHRVVPFPLRALAVGIMWIFNRCFGGIPAPIVFGRVLDLACAAWSGGGSNQGSCRLYNNYEMARYSFFVVLCHKIATFILYGMGTILYKSSSQKTKIPDTVEGKVNVAMQDP</sequence>
<feature type="transmembrane region" description="Helical" evidence="8">
    <location>
        <begin position="47"/>
        <end position="71"/>
    </location>
</feature>
<name>A0ABP0FMQ7_CLALP</name>
<dbReference type="InterPro" id="IPR036259">
    <property type="entry name" value="MFS_trans_sf"/>
</dbReference>
<dbReference type="InterPro" id="IPR002350">
    <property type="entry name" value="Kazal_dom"/>
</dbReference>
<dbReference type="InterPro" id="IPR036058">
    <property type="entry name" value="Kazal_dom_sf"/>
</dbReference>
<dbReference type="Pfam" id="PF07648">
    <property type="entry name" value="Kazal_2"/>
    <property type="match status" value="1"/>
</dbReference>
<feature type="transmembrane region" description="Helical" evidence="8">
    <location>
        <begin position="211"/>
        <end position="235"/>
    </location>
</feature>
<dbReference type="PANTHER" id="PTHR11388">
    <property type="entry name" value="ORGANIC ANION TRANSPORTER"/>
    <property type="match status" value="1"/>
</dbReference>
<reference evidence="11 12" key="1">
    <citation type="submission" date="2024-02" db="EMBL/GenBank/DDBJ databases">
        <authorList>
            <person name="Daric V."/>
            <person name="Darras S."/>
        </authorList>
    </citation>
    <scope>NUCLEOTIDE SEQUENCE [LARGE SCALE GENOMIC DNA]</scope>
</reference>
<dbReference type="InterPro" id="IPR004156">
    <property type="entry name" value="OATP"/>
</dbReference>
<dbReference type="Gene3D" id="3.30.60.30">
    <property type="match status" value="1"/>
</dbReference>
<comment type="subcellular location">
    <subcellularLocation>
        <location evidence="1 8">Cell membrane</location>
        <topology evidence="1 8">Multi-pass membrane protein</topology>
    </subcellularLocation>
</comment>
<dbReference type="InterPro" id="IPR020846">
    <property type="entry name" value="MFS_dom"/>
</dbReference>
<keyword evidence="12" id="KW-1185">Reference proteome</keyword>
<dbReference type="PANTHER" id="PTHR11388:SF100">
    <property type="entry name" value="SOLUTE CARRIER ORGANIC ANION TRANSPORTER FAMILY MEMBER 4A1"/>
    <property type="match status" value="1"/>
</dbReference>
<evidence type="ECO:0000313" key="12">
    <source>
        <dbReference type="Proteomes" id="UP001642483"/>
    </source>
</evidence>
<dbReference type="Gene3D" id="1.20.1250.20">
    <property type="entry name" value="MFS general substrate transporter like domains"/>
    <property type="match status" value="2"/>
</dbReference>
<feature type="transmembrane region" description="Helical" evidence="8">
    <location>
        <begin position="365"/>
        <end position="389"/>
    </location>
</feature>
<keyword evidence="5 8" id="KW-1133">Transmembrane helix</keyword>
<keyword evidence="6 8" id="KW-0472">Membrane</keyword>
<evidence type="ECO:0000259" key="9">
    <source>
        <dbReference type="PROSITE" id="PS50850"/>
    </source>
</evidence>
<feature type="transmembrane region" description="Helical" evidence="8">
    <location>
        <begin position="540"/>
        <end position="560"/>
    </location>
</feature>
<feature type="transmembrane region" description="Helical" evidence="8">
    <location>
        <begin position="328"/>
        <end position="349"/>
    </location>
</feature>
<evidence type="ECO:0000256" key="6">
    <source>
        <dbReference type="ARBA" id="ARBA00023136"/>
    </source>
</evidence>
<evidence type="ECO:0000256" key="3">
    <source>
        <dbReference type="ARBA" id="ARBA00022475"/>
    </source>
</evidence>
<feature type="transmembrane region" description="Helical" evidence="8">
    <location>
        <begin position="169"/>
        <end position="191"/>
    </location>
</feature>
<keyword evidence="3" id="KW-1003">Cell membrane</keyword>
<organism evidence="11 12">
    <name type="scientific">Clavelina lepadiformis</name>
    <name type="common">Light-bulb sea squirt</name>
    <name type="synonym">Ascidia lepadiformis</name>
    <dbReference type="NCBI Taxonomy" id="159417"/>
    <lineage>
        <taxon>Eukaryota</taxon>
        <taxon>Metazoa</taxon>
        <taxon>Chordata</taxon>
        <taxon>Tunicata</taxon>
        <taxon>Ascidiacea</taxon>
        <taxon>Aplousobranchia</taxon>
        <taxon>Clavelinidae</taxon>
        <taxon>Clavelina</taxon>
    </lineage>
</organism>
<dbReference type="SUPFAM" id="SSF100895">
    <property type="entry name" value="Kazal-type serine protease inhibitors"/>
    <property type="match status" value="1"/>
</dbReference>
<keyword evidence="4 8" id="KW-0812">Transmembrane</keyword>
<feature type="transmembrane region" description="Helical" evidence="8">
    <location>
        <begin position="509"/>
        <end position="528"/>
    </location>
</feature>
<dbReference type="NCBIfam" id="TIGR00805">
    <property type="entry name" value="oat"/>
    <property type="match status" value="1"/>
</dbReference>
<gene>
    <name evidence="11" type="ORF">CVLEPA_LOCUS10575</name>
</gene>
<dbReference type="Proteomes" id="UP001642483">
    <property type="component" value="Unassembled WGS sequence"/>
</dbReference>
<evidence type="ECO:0000256" key="4">
    <source>
        <dbReference type="ARBA" id="ARBA00022692"/>
    </source>
</evidence>
<dbReference type="EMBL" id="CAWYQH010000068">
    <property type="protein sequence ID" value="CAK8680308.1"/>
    <property type="molecule type" value="Genomic_DNA"/>
</dbReference>
<feature type="transmembrane region" description="Helical" evidence="8">
    <location>
        <begin position="598"/>
        <end position="621"/>
    </location>
</feature>
<proteinExistence type="inferred from homology"/>
<feature type="domain" description="Kazal-like" evidence="10">
    <location>
        <begin position="441"/>
        <end position="492"/>
    </location>
</feature>
<evidence type="ECO:0000259" key="10">
    <source>
        <dbReference type="PROSITE" id="PS51465"/>
    </source>
</evidence>
<dbReference type="PROSITE" id="PS51465">
    <property type="entry name" value="KAZAL_2"/>
    <property type="match status" value="1"/>
</dbReference>
<feature type="domain" description="Major facilitator superfamily (MFS) profile" evidence="9">
    <location>
        <begin position="48"/>
        <end position="622"/>
    </location>
</feature>
<feature type="transmembrane region" description="Helical" evidence="8">
    <location>
        <begin position="255"/>
        <end position="276"/>
    </location>
</feature>
<feature type="transmembrane region" description="Helical" evidence="8">
    <location>
        <begin position="401"/>
        <end position="419"/>
    </location>
</feature>
<evidence type="ECO:0000256" key="2">
    <source>
        <dbReference type="ARBA" id="ARBA00009657"/>
    </source>
</evidence>
<comment type="similarity">
    <text evidence="2 8">Belongs to the organo anion transporter (TC 2.A.60) family.</text>
</comment>
<keyword evidence="7" id="KW-1015">Disulfide bond</keyword>
<keyword evidence="8" id="KW-0406">Ion transport</keyword>
<feature type="transmembrane region" description="Helical" evidence="8">
    <location>
        <begin position="91"/>
        <end position="108"/>
    </location>
</feature>
<protein>
    <recommendedName>
        <fullName evidence="8">Solute carrier organic anion transporter family member</fullName>
    </recommendedName>
</protein>
<evidence type="ECO:0000256" key="7">
    <source>
        <dbReference type="ARBA" id="ARBA00023157"/>
    </source>
</evidence>
<evidence type="ECO:0000256" key="1">
    <source>
        <dbReference type="ARBA" id="ARBA00004651"/>
    </source>
</evidence>
<evidence type="ECO:0000256" key="5">
    <source>
        <dbReference type="ARBA" id="ARBA00022989"/>
    </source>
</evidence>
<feature type="transmembrane region" description="Helical" evidence="8">
    <location>
        <begin position="115"/>
        <end position="135"/>
    </location>
</feature>
<keyword evidence="8" id="KW-0813">Transport</keyword>
<dbReference type="PROSITE" id="PS50850">
    <property type="entry name" value="MFS"/>
    <property type="match status" value="1"/>
</dbReference>
<accession>A0ABP0FMQ7</accession>
<dbReference type="Pfam" id="PF03137">
    <property type="entry name" value="OATP"/>
    <property type="match status" value="1"/>
</dbReference>
<evidence type="ECO:0000313" key="11">
    <source>
        <dbReference type="EMBL" id="CAK8680308.1"/>
    </source>
</evidence>
<comment type="caution">
    <text evidence="11">The sequence shown here is derived from an EMBL/GenBank/DDBJ whole genome shotgun (WGS) entry which is preliminary data.</text>
</comment>
<evidence type="ECO:0000256" key="8">
    <source>
        <dbReference type="RuleBase" id="RU362056"/>
    </source>
</evidence>